<protein>
    <submittedName>
        <fullName evidence="2">Uncharacterized protein</fullName>
    </submittedName>
</protein>
<keyword evidence="1" id="KW-0472">Membrane</keyword>
<organism evidence="2">
    <name type="scientific">Rhizophora mucronata</name>
    <name type="common">Asiatic mangrove</name>
    <dbReference type="NCBI Taxonomy" id="61149"/>
    <lineage>
        <taxon>Eukaryota</taxon>
        <taxon>Viridiplantae</taxon>
        <taxon>Streptophyta</taxon>
        <taxon>Embryophyta</taxon>
        <taxon>Tracheophyta</taxon>
        <taxon>Spermatophyta</taxon>
        <taxon>Magnoliopsida</taxon>
        <taxon>eudicotyledons</taxon>
        <taxon>Gunneridae</taxon>
        <taxon>Pentapetalae</taxon>
        <taxon>rosids</taxon>
        <taxon>fabids</taxon>
        <taxon>Malpighiales</taxon>
        <taxon>Rhizophoraceae</taxon>
        <taxon>Rhizophora</taxon>
    </lineage>
</organism>
<dbReference type="AlphaFoldDB" id="A0A2P2L8H9"/>
<sequence length="57" mass="6337">MTTTPGPPPGSIITNHQKKLEVCLLFNHSSLKFVLFLYLLLEFQVWSAFSGLISALS</sequence>
<feature type="transmembrane region" description="Helical" evidence="1">
    <location>
        <begin position="35"/>
        <end position="56"/>
    </location>
</feature>
<name>A0A2P2L8H9_RHIMU</name>
<accession>A0A2P2L8H9</accession>
<reference evidence="2" key="1">
    <citation type="submission" date="2018-02" db="EMBL/GenBank/DDBJ databases">
        <title>Rhizophora mucronata_Transcriptome.</title>
        <authorList>
            <person name="Meera S.P."/>
            <person name="Sreeshan A."/>
            <person name="Augustine A."/>
        </authorList>
    </citation>
    <scope>NUCLEOTIDE SEQUENCE</scope>
    <source>
        <tissue evidence="2">Leaf</tissue>
    </source>
</reference>
<proteinExistence type="predicted"/>
<keyword evidence="1" id="KW-0812">Transmembrane</keyword>
<evidence type="ECO:0000256" key="1">
    <source>
        <dbReference type="SAM" id="Phobius"/>
    </source>
</evidence>
<keyword evidence="1" id="KW-1133">Transmembrane helix</keyword>
<evidence type="ECO:0000313" key="2">
    <source>
        <dbReference type="EMBL" id="MBX14283.1"/>
    </source>
</evidence>
<dbReference type="EMBL" id="GGEC01033799">
    <property type="protein sequence ID" value="MBX14283.1"/>
    <property type="molecule type" value="Transcribed_RNA"/>
</dbReference>